<keyword evidence="3" id="KW-1185">Reference proteome</keyword>
<proteinExistence type="predicted"/>
<dbReference type="RefSeq" id="WP_037458452.1">
    <property type="nucleotide sequence ID" value="NZ_AVFL01000024.1"/>
</dbReference>
<feature type="domain" description="TfuA-like core" evidence="1">
    <location>
        <begin position="54"/>
        <end position="172"/>
    </location>
</feature>
<dbReference type="Pfam" id="PF07812">
    <property type="entry name" value="TfuA"/>
    <property type="match status" value="1"/>
</dbReference>
<sequence length="448" mass="48731">MNKPVLFLGPTLPQADAMAILDADYLPPVRQGDVYRLVRDRGRTRLPSAIGIIDGGFDQVPSVWHKEILWALDQGVPVLGAASMGALRAAELHGFGMIGVGGVFEAFRDGALEADDEVAVIHAPAELDFMPLSEALVDIRATIDAAVAAGIIVDATGRALLDRARALFHADRGWPALLEDCASPLDPSAGTALRGWLPGNRVQAKRRDAVALLERLRDDPPPVPFRPSFRFERTLVWERFRAAADATPAQPPRDDPSADALTALRLDPDAWFALSARAAQRLCALEEAARCCPSPGTAVLRERLDDLRRRVGLSRRRDLTAWVQANGLDSASLGRLLKDEAALLALEGAMAGRLTEAMADLLRLDGRFAALAERGRSLREAARPGRDPSDLERARLAGWYFEEHLEVPVPTDLDAFILRLGHADQSAFFDAVERLFRHGGRRGNDADG</sequence>
<organism evidence="2 3">
    <name type="scientific">Skermanella stibiiresistens SB22</name>
    <dbReference type="NCBI Taxonomy" id="1385369"/>
    <lineage>
        <taxon>Bacteria</taxon>
        <taxon>Pseudomonadati</taxon>
        <taxon>Pseudomonadota</taxon>
        <taxon>Alphaproteobacteria</taxon>
        <taxon>Rhodospirillales</taxon>
        <taxon>Azospirillaceae</taxon>
        <taxon>Skermanella</taxon>
    </lineage>
</organism>
<dbReference type="Proteomes" id="UP000019486">
    <property type="component" value="Unassembled WGS sequence"/>
</dbReference>
<name>W9H1P5_9PROT</name>
<protein>
    <recommendedName>
        <fullName evidence="1">TfuA-like core domain-containing protein</fullName>
    </recommendedName>
</protein>
<comment type="caution">
    <text evidence="2">The sequence shown here is derived from an EMBL/GenBank/DDBJ whole genome shotgun (WGS) entry which is preliminary data.</text>
</comment>
<evidence type="ECO:0000313" key="2">
    <source>
        <dbReference type="EMBL" id="EWY37663.1"/>
    </source>
</evidence>
<accession>W9H1P5</accession>
<dbReference type="OrthoDB" id="118811at2"/>
<reference evidence="2 3" key="1">
    <citation type="submission" date="2013-08" db="EMBL/GenBank/DDBJ databases">
        <title>The genome sequence of Skermanella stibiiresistens.</title>
        <authorList>
            <person name="Zhu W."/>
            <person name="Wang G."/>
        </authorList>
    </citation>
    <scope>NUCLEOTIDE SEQUENCE [LARGE SCALE GENOMIC DNA]</scope>
    <source>
        <strain evidence="2 3">SB22</strain>
    </source>
</reference>
<dbReference type="EMBL" id="AVFL01000024">
    <property type="protein sequence ID" value="EWY37663.1"/>
    <property type="molecule type" value="Genomic_DNA"/>
</dbReference>
<evidence type="ECO:0000313" key="3">
    <source>
        <dbReference type="Proteomes" id="UP000019486"/>
    </source>
</evidence>
<gene>
    <name evidence="2" type="ORF">N825_16560</name>
</gene>
<dbReference type="AlphaFoldDB" id="W9H1P5"/>
<dbReference type="InterPro" id="IPR012924">
    <property type="entry name" value="TfuA_core"/>
</dbReference>
<dbReference type="STRING" id="1385369.N825_16560"/>
<evidence type="ECO:0000259" key="1">
    <source>
        <dbReference type="Pfam" id="PF07812"/>
    </source>
</evidence>